<dbReference type="GO" id="GO:0005634">
    <property type="term" value="C:nucleus"/>
    <property type="evidence" value="ECO:0007669"/>
    <property type="project" value="TreeGrafter"/>
</dbReference>
<evidence type="ECO:0000256" key="4">
    <source>
        <dbReference type="ARBA" id="ARBA00022769"/>
    </source>
</evidence>
<keyword evidence="3" id="KW-0227">DNA damage</keyword>
<keyword evidence="6" id="KW-0234">DNA repair</keyword>
<proteinExistence type="predicted"/>
<evidence type="ECO:0000256" key="1">
    <source>
        <dbReference type="ARBA" id="ARBA00022722"/>
    </source>
</evidence>
<evidence type="ECO:0000313" key="8">
    <source>
        <dbReference type="EMBL" id="KAG2203481.1"/>
    </source>
</evidence>
<comment type="caution">
    <text evidence="8">The sequence shown here is derived from an EMBL/GenBank/DDBJ whole genome shotgun (WGS) entry which is preliminary data.</text>
</comment>
<keyword evidence="4" id="KW-0228">DNA excision</keyword>
<evidence type="ECO:0000256" key="2">
    <source>
        <dbReference type="ARBA" id="ARBA00022759"/>
    </source>
</evidence>
<dbReference type="GO" id="GO:0006289">
    <property type="term" value="P:nucleotide-excision repair"/>
    <property type="evidence" value="ECO:0007669"/>
    <property type="project" value="InterPro"/>
</dbReference>
<dbReference type="GO" id="GO:0016787">
    <property type="term" value="F:hydrolase activity"/>
    <property type="evidence" value="ECO:0007669"/>
    <property type="project" value="UniProtKB-KW"/>
</dbReference>
<feature type="compositionally biased region" description="Basic and acidic residues" evidence="7">
    <location>
        <begin position="16"/>
        <end position="25"/>
    </location>
</feature>
<dbReference type="Pfam" id="PF03851">
    <property type="entry name" value="UvdE"/>
    <property type="match status" value="1"/>
</dbReference>
<dbReference type="GO" id="GO:0005739">
    <property type="term" value="C:mitochondrion"/>
    <property type="evidence" value="ECO:0007669"/>
    <property type="project" value="TreeGrafter"/>
</dbReference>
<evidence type="ECO:0000256" key="5">
    <source>
        <dbReference type="ARBA" id="ARBA00022801"/>
    </source>
</evidence>
<evidence type="ECO:0000313" key="9">
    <source>
        <dbReference type="Proteomes" id="UP000603453"/>
    </source>
</evidence>
<feature type="region of interest" description="Disordered" evidence="7">
    <location>
        <begin position="282"/>
        <end position="304"/>
    </location>
</feature>
<organism evidence="8 9">
    <name type="scientific">Mucor saturninus</name>
    <dbReference type="NCBI Taxonomy" id="64648"/>
    <lineage>
        <taxon>Eukaryota</taxon>
        <taxon>Fungi</taxon>
        <taxon>Fungi incertae sedis</taxon>
        <taxon>Mucoromycota</taxon>
        <taxon>Mucoromycotina</taxon>
        <taxon>Mucoromycetes</taxon>
        <taxon>Mucorales</taxon>
        <taxon>Mucorineae</taxon>
        <taxon>Mucoraceae</taxon>
        <taxon>Mucor</taxon>
    </lineage>
</organism>
<dbReference type="Proteomes" id="UP000603453">
    <property type="component" value="Unassembled WGS sequence"/>
</dbReference>
<dbReference type="AlphaFoldDB" id="A0A8H7UYL0"/>
<dbReference type="GO" id="GO:0043504">
    <property type="term" value="P:mitochondrial DNA repair"/>
    <property type="evidence" value="ECO:0007669"/>
    <property type="project" value="TreeGrafter"/>
</dbReference>
<keyword evidence="9" id="KW-1185">Reference proteome</keyword>
<evidence type="ECO:0000256" key="3">
    <source>
        <dbReference type="ARBA" id="ARBA00022763"/>
    </source>
</evidence>
<dbReference type="EMBL" id="JAEPRD010000051">
    <property type="protein sequence ID" value="KAG2203481.1"/>
    <property type="molecule type" value="Genomic_DNA"/>
</dbReference>
<name>A0A8H7UYL0_9FUNG</name>
<keyword evidence="2" id="KW-0255">Endonuclease</keyword>
<feature type="region of interest" description="Disordered" evidence="7">
    <location>
        <begin position="357"/>
        <end position="407"/>
    </location>
</feature>
<dbReference type="InterPro" id="IPR036237">
    <property type="entry name" value="Xyl_isomerase-like_sf"/>
</dbReference>
<protein>
    <recommendedName>
        <fullName evidence="10">UV-endonuclease</fullName>
    </recommendedName>
</protein>
<dbReference type="OrthoDB" id="541883at2759"/>
<keyword evidence="1" id="KW-0540">Nuclease</keyword>
<evidence type="ECO:0000256" key="6">
    <source>
        <dbReference type="ARBA" id="ARBA00023204"/>
    </source>
</evidence>
<keyword evidence="5" id="KW-0378">Hydrolase</keyword>
<dbReference type="NCBIfam" id="TIGR00629">
    <property type="entry name" value="uvde"/>
    <property type="match status" value="1"/>
</dbReference>
<dbReference type="PANTHER" id="PTHR31290:SF5">
    <property type="entry name" value="UV-DAMAGE ENDONUCLEASE"/>
    <property type="match status" value="1"/>
</dbReference>
<evidence type="ECO:0000256" key="7">
    <source>
        <dbReference type="SAM" id="MobiDB-lite"/>
    </source>
</evidence>
<dbReference type="InterPro" id="IPR004601">
    <property type="entry name" value="UvdE"/>
</dbReference>
<evidence type="ECO:0008006" key="10">
    <source>
        <dbReference type="Google" id="ProtNLM"/>
    </source>
</evidence>
<dbReference type="Gene3D" id="3.20.20.150">
    <property type="entry name" value="Divalent-metal-dependent TIM barrel enzymes"/>
    <property type="match status" value="1"/>
</dbReference>
<dbReference type="GO" id="GO:0004519">
    <property type="term" value="F:endonuclease activity"/>
    <property type="evidence" value="ECO:0007669"/>
    <property type="project" value="UniProtKB-KW"/>
</dbReference>
<accession>A0A8H7UYL0</accession>
<dbReference type="GO" id="GO:0009411">
    <property type="term" value="P:response to UV"/>
    <property type="evidence" value="ECO:0007669"/>
    <property type="project" value="InterPro"/>
</dbReference>
<gene>
    <name evidence="8" type="ORF">INT47_008208</name>
</gene>
<feature type="region of interest" description="Disordered" evidence="7">
    <location>
        <begin position="1"/>
        <end position="35"/>
    </location>
</feature>
<dbReference type="SUPFAM" id="SSF51658">
    <property type="entry name" value="Xylose isomerase-like"/>
    <property type="match status" value="1"/>
</dbReference>
<sequence>MSEKETMESPLSDEYVPEKEVKQEENDVSVLPDNPRYVHDNPREFKGRLGYACINSYLRKQKPSVFSARTCRLDTVEKKGMDYVKELVFMNIADLKTMIKWNEENGIKFMRISSDIFPFASHDKAGYNIDFAKEELAEVGELAKKFNQRLTMHPGQYNQLVSKTPKVVDNTIRELDYHAQMLDLMGLDQDSIMIIHMGGVYGDRDAALARFEEEYIKLPENIKRRLVLENDEYGYSVSDLLPICKKLGIPLVLDCINPGNITDLVSLLPEINKTWTDKGIKPKQHYSESRRGAVSSSERRAHSDRVEFLPPTTDDVDLMIEAKDKEQAVFHLYKKYGLGPVNDEVWIPADKNLETTETKGRKSVKSAKKKKEEEDLKLEDLEDVKPKRTRKRKTEEAKPQDLNSGIVTNEKISRKRVVTPKKEIIKVELEIKKETDEILTEVKFEGRVTRQRTKQQRD</sequence>
<reference evidence="8" key="1">
    <citation type="submission" date="2020-12" db="EMBL/GenBank/DDBJ databases">
        <title>Metabolic potential, ecology and presence of endohyphal bacteria is reflected in genomic diversity of Mucoromycotina.</title>
        <authorList>
            <person name="Muszewska A."/>
            <person name="Okrasinska A."/>
            <person name="Steczkiewicz K."/>
            <person name="Drgas O."/>
            <person name="Orlowska M."/>
            <person name="Perlinska-Lenart U."/>
            <person name="Aleksandrzak-Piekarczyk T."/>
            <person name="Szatraj K."/>
            <person name="Zielenkiewicz U."/>
            <person name="Pilsyk S."/>
            <person name="Malc E."/>
            <person name="Mieczkowski P."/>
            <person name="Kruszewska J.S."/>
            <person name="Biernat P."/>
            <person name="Pawlowska J."/>
        </authorList>
    </citation>
    <scope>NUCLEOTIDE SEQUENCE</scope>
    <source>
        <strain evidence="8">WA0000017839</strain>
    </source>
</reference>
<dbReference type="PANTHER" id="PTHR31290">
    <property type="entry name" value="UV-DAMAGE ENDONUCLEASE"/>
    <property type="match status" value="1"/>
</dbReference>